<proteinExistence type="predicted"/>
<dbReference type="Proteomes" id="UP000054735">
    <property type="component" value="Unassembled WGS sequence"/>
</dbReference>
<dbReference type="Pfam" id="PF07521">
    <property type="entry name" value="RMMBL"/>
    <property type="match status" value="1"/>
</dbReference>
<evidence type="ECO:0000259" key="1">
    <source>
        <dbReference type="Pfam" id="PF07521"/>
    </source>
</evidence>
<protein>
    <submittedName>
        <fullName evidence="3">Metallo-beta-lactamase superfamily protein</fullName>
    </submittedName>
</protein>
<dbReference type="InterPro" id="IPR050698">
    <property type="entry name" value="MBL"/>
</dbReference>
<dbReference type="InterPro" id="IPR026360">
    <property type="entry name" value="Xnuc_lig_assoc"/>
</dbReference>
<feature type="domain" description="Zn-dependent metallo-hydrolase RNA specificity" evidence="1">
    <location>
        <begin position="281"/>
        <end position="317"/>
    </location>
</feature>
<dbReference type="InterPro" id="IPR011108">
    <property type="entry name" value="RMMBL"/>
</dbReference>
<dbReference type="STRING" id="28083.Lbir_0855"/>
<reference evidence="3 5" key="2">
    <citation type="submission" date="2018-06" db="EMBL/GenBank/DDBJ databases">
        <authorList>
            <consortium name="Pathogen Informatics"/>
            <person name="Doyle S."/>
        </authorList>
    </citation>
    <scope>NUCLEOTIDE SEQUENCE [LARGE SCALE GENOMIC DNA]</scope>
    <source>
        <strain evidence="3 5">NCTC12437</strain>
    </source>
</reference>
<dbReference type="Gene3D" id="3.60.15.10">
    <property type="entry name" value="Ribonuclease Z/Hydroxyacylglutathione hydrolase-like"/>
    <property type="match status" value="1"/>
</dbReference>
<gene>
    <name evidence="2" type="ORF">Lbir_0855</name>
    <name evidence="3" type="ORF">NCTC12437_01469</name>
</gene>
<sequence>MMADLTEVISLKPDGLYCTPGDFYIDPMAPVKRAVITHAHSDHARADHQSVLATPDTVDLMKIRYAGNSSASYQALDYHQTLHLNDVQIYFLPAGHILGSAQLVISYRDRRIIISGDYKRSIDPTCVPFEPETADLFITEATFGLPVFKHPPIETELNHLLWSIKTYTHSCHIIAAYALGKAQRLIRSLRLLGYEDRIYIHGALTLFCDFYQEKGIELGDLQPALELNPQSAAGKLVICPPSALQDRWNRRFGDIRLGYASGWMRIRARAKQKGVDLPLIISDHADWNELTQTIDEVNPKSVWVTHGSEEALVYYARQKGYQAEALHLLGYEENTE</sequence>
<dbReference type="SUPFAM" id="SSF56281">
    <property type="entry name" value="Metallo-hydrolase/oxidoreductase"/>
    <property type="match status" value="1"/>
</dbReference>
<dbReference type="NCBIfam" id="TIGR04122">
    <property type="entry name" value="Xnuc_lig_assoc"/>
    <property type="match status" value="1"/>
</dbReference>
<dbReference type="AlphaFoldDB" id="A0A378IA96"/>
<dbReference type="PANTHER" id="PTHR11203">
    <property type="entry name" value="CLEAVAGE AND POLYADENYLATION SPECIFICITY FACTOR FAMILY MEMBER"/>
    <property type="match status" value="1"/>
</dbReference>
<evidence type="ECO:0000313" key="3">
    <source>
        <dbReference type="EMBL" id="STX31695.1"/>
    </source>
</evidence>
<dbReference type="EMBL" id="LNXT01000010">
    <property type="protein sequence ID" value="KTC74390.1"/>
    <property type="molecule type" value="Genomic_DNA"/>
</dbReference>
<dbReference type="RefSeq" id="WP_058522954.1">
    <property type="nucleotide sequence ID" value="NZ_CAAAHV010000012.1"/>
</dbReference>
<accession>A0A378IA96</accession>
<organism evidence="3 5">
    <name type="scientific">Legionella birminghamensis</name>
    <dbReference type="NCBI Taxonomy" id="28083"/>
    <lineage>
        <taxon>Bacteria</taxon>
        <taxon>Pseudomonadati</taxon>
        <taxon>Pseudomonadota</taxon>
        <taxon>Gammaproteobacteria</taxon>
        <taxon>Legionellales</taxon>
        <taxon>Legionellaceae</taxon>
        <taxon>Legionella</taxon>
    </lineage>
</organism>
<evidence type="ECO:0000313" key="4">
    <source>
        <dbReference type="Proteomes" id="UP000054735"/>
    </source>
</evidence>
<dbReference type="GO" id="GO:0004521">
    <property type="term" value="F:RNA endonuclease activity"/>
    <property type="evidence" value="ECO:0007669"/>
    <property type="project" value="TreeGrafter"/>
</dbReference>
<evidence type="ECO:0000313" key="2">
    <source>
        <dbReference type="EMBL" id="KTC74390.1"/>
    </source>
</evidence>
<dbReference type="Proteomes" id="UP000255066">
    <property type="component" value="Unassembled WGS sequence"/>
</dbReference>
<name>A0A378IA96_9GAMM</name>
<dbReference type="EMBL" id="UGNW01000001">
    <property type="protein sequence ID" value="STX31695.1"/>
    <property type="molecule type" value="Genomic_DNA"/>
</dbReference>
<dbReference type="InterPro" id="IPR036866">
    <property type="entry name" value="RibonucZ/Hydroxyglut_hydro"/>
</dbReference>
<reference evidence="2 4" key="1">
    <citation type="submission" date="2015-11" db="EMBL/GenBank/DDBJ databases">
        <title>Genomic analysis of 38 Legionella species identifies large and diverse effector repertoires.</title>
        <authorList>
            <person name="Burstein D."/>
            <person name="Amaro F."/>
            <person name="Zusman T."/>
            <person name="Lifshitz Z."/>
            <person name="Cohen O."/>
            <person name="Gilbert J.A."/>
            <person name="Pupko T."/>
            <person name="Shuman H.A."/>
            <person name="Segal G."/>
        </authorList>
    </citation>
    <scope>NUCLEOTIDE SEQUENCE [LARGE SCALE GENOMIC DNA]</scope>
    <source>
        <strain evidence="2 4">CDC#1407-AL-14</strain>
    </source>
</reference>
<dbReference type="PANTHER" id="PTHR11203:SF49">
    <property type="entry name" value="BLL1145 PROTEIN"/>
    <property type="match status" value="1"/>
</dbReference>
<evidence type="ECO:0000313" key="5">
    <source>
        <dbReference type="Proteomes" id="UP000255066"/>
    </source>
</evidence>
<keyword evidence="4" id="KW-1185">Reference proteome</keyword>